<comment type="similarity">
    <text evidence="1">Belongs to the Fur family.</text>
</comment>
<keyword evidence="6" id="KW-0804">Transcription</keyword>
<keyword evidence="4" id="KW-0805">Transcription regulation</keyword>
<dbReference type="Pfam" id="PF01475">
    <property type="entry name" value="FUR"/>
    <property type="match status" value="1"/>
</dbReference>
<evidence type="ECO:0000256" key="2">
    <source>
        <dbReference type="ARBA" id="ARBA00022491"/>
    </source>
</evidence>
<evidence type="ECO:0000256" key="4">
    <source>
        <dbReference type="ARBA" id="ARBA00023015"/>
    </source>
</evidence>
<dbReference type="InterPro" id="IPR002481">
    <property type="entry name" value="FUR"/>
</dbReference>
<evidence type="ECO:0000256" key="6">
    <source>
        <dbReference type="ARBA" id="ARBA00023163"/>
    </source>
</evidence>
<dbReference type="EMBL" id="BAABDD010000003">
    <property type="protein sequence ID" value="GAA3729788.1"/>
    <property type="molecule type" value="Genomic_DNA"/>
</dbReference>
<keyword evidence="8" id="KW-1185">Reference proteome</keyword>
<gene>
    <name evidence="7" type="ORF">GCM10022402_08110</name>
</gene>
<dbReference type="SUPFAM" id="SSF46785">
    <property type="entry name" value="Winged helix' DNA-binding domain"/>
    <property type="match status" value="1"/>
</dbReference>
<evidence type="ECO:0000256" key="5">
    <source>
        <dbReference type="ARBA" id="ARBA00023125"/>
    </source>
</evidence>
<dbReference type="RefSeq" id="WP_344967420.1">
    <property type="nucleotide sequence ID" value="NZ_BAABDD010000003.1"/>
</dbReference>
<evidence type="ECO:0000256" key="3">
    <source>
        <dbReference type="ARBA" id="ARBA00022833"/>
    </source>
</evidence>
<dbReference type="CDD" id="cd07153">
    <property type="entry name" value="Fur_like"/>
    <property type="match status" value="1"/>
</dbReference>
<proteinExistence type="inferred from homology"/>
<keyword evidence="5" id="KW-0238">DNA-binding</keyword>
<dbReference type="InterPro" id="IPR036390">
    <property type="entry name" value="WH_DNA-bd_sf"/>
</dbReference>
<keyword evidence="3" id="KW-0862">Zinc</keyword>
<keyword evidence="2" id="KW-0678">Repressor</keyword>
<evidence type="ECO:0000313" key="8">
    <source>
        <dbReference type="Proteomes" id="UP001500908"/>
    </source>
</evidence>
<dbReference type="Gene3D" id="3.30.1490.190">
    <property type="match status" value="1"/>
</dbReference>
<dbReference type="InterPro" id="IPR043135">
    <property type="entry name" value="Fur_C"/>
</dbReference>
<dbReference type="Proteomes" id="UP001500908">
    <property type="component" value="Unassembled WGS sequence"/>
</dbReference>
<sequence length="143" mass="15594">MSQTSRTWREELRSLGYRVTPQRQLVLDAISELEHATPDSICARVRQTASGVNLSTVYRTLDVLERAGLVSHTHLGQGCTAYHLAEEADHLHVVCRGCGTVSDISLEVAAPLVDSLRDTVGFEADAKHLTVHGRCANCRGEDG</sequence>
<dbReference type="PANTHER" id="PTHR33202">
    <property type="entry name" value="ZINC UPTAKE REGULATION PROTEIN"/>
    <property type="match status" value="1"/>
</dbReference>
<name>A0ABP7F1S3_9ACTN</name>
<reference evidence="8" key="1">
    <citation type="journal article" date="2019" name="Int. J. Syst. Evol. Microbiol.">
        <title>The Global Catalogue of Microorganisms (GCM) 10K type strain sequencing project: providing services to taxonomists for standard genome sequencing and annotation.</title>
        <authorList>
            <consortium name="The Broad Institute Genomics Platform"/>
            <consortium name="The Broad Institute Genome Sequencing Center for Infectious Disease"/>
            <person name="Wu L."/>
            <person name="Ma J."/>
        </authorList>
    </citation>
    <scope>NUCLEOTIDE SEQUENCE [LARGE SCALE GENOMIC DNA]</scope>
    <source>
        <strain evidence="8">JCM 17137</strain>
    </source>
</reference>
<evidence type="ECO:0000256" key="1">
    <source>
        <dbReference type="ARBA" id="ARBA00007957"/>
    </source>
</evidence>
<evidence type="ECO:0000313" key="7">
    <source>
        <dbReference type="EMBL" id="GAA3729788.1"/>
    </source>
</evidence>
<comment type="caution">
    <text evidence="7">The sequence shown here is derived from an EMBL/GenBank/DDBJ whole genome shotgun (WGS) entry which is preliminary data.</text>
</comment>
<organism evidence="7 8">
    <name type="scientific">Salinactinospora qingdaonensis</name>
    <dbReference type="NCBI Taxonomy" id="702744"/>
    <lineage>
        <taxon>Bacteria</taxon>
        <taxon>Bacillati</taxon>
        <taxon>Actinomycetota</taxon>
        <taxon>Actinomycetes</taxon>
        <taxon>Streptosporangiales</taxon>
        <taxon>Nocardiopsidaceae</taxon>
        <taxon>Salinactinospora</taxon>
    </lineage>
</organism>
<protein>
    <submittedName>
        <fullName evidence="7">Transcriptional repressor</fullName>
    </submittedName>
</protein>
<dbReference type="PANTHER" id="PTHR33202:SF7">
    <property type="entry name" value="FERRIC UPTAKE REGULATION PROTEIN"/>
    <property type="match status" value="1"/>
</dbReference>
<dbReference type="Gene3D" id="1.10.10.10">
    <property type="entry name" value="Winged helix-like DNA-binding domain superfamily/Winged helix DNA-binding domain"/>
    <property type="match status" value="1"/>
</dbReference>
<accession>A0ABP7F1S3</accession>
<dbReference type="InterPro" id="IPR036388">
    <property type="entry name" value="WH-like_DNA-bd_sf"/>
</dbReference>